<dbReference type="EMBL" id="CP019698">
    <property type="protein sequence ID" value="AQS60631.1"/>
    <property type="molecule type" value="Genomic_DNA"/>
</dbReference>
<dbReference type="OrthoDB" id="9811177at2"/>
<gene>
    <name evidence="2" type="ORF">B0537_14025</name>
</gene>
<dbReference type="Gene3D" id="3.30.2010.10">
    <property type="entry name" value="Metalloproteases ('zincins'), catalytic domain"/>
    <property type="match status" value="1"/>
</dbReference>
<dbReference type="AlphaFoldDB" id="A0A1S6J0T2"/>
<dbReference type="CDD" id="cd07344">
    <property type="entry name" value="M48_yhfN_like"/>
    <property type="match status" value="1"/>
</dbReference>
<sequence>MKEEFIKRHSVQLGGKSISYLLRESQRAKNVRLTINSPEMLEVVVPMRYPQDQLEALLKTKQNWILEKLNWFSQRLEQKPKNNPEETPTVLFLGKGYRLVKVLQPGSPQVELVGDKMIVMFPQQKQVKIHDILVGWLRCQARRVINQRLQQYSKLLNVQYNQVFIKDQKTRWGSCSSGGNLNFNYRLVMAPLTVIDYLVVHELAHLREMNHSKQYWQLVESVCPDYRLHRQWLKEHGDELTLPKDL</sequence>
<proteinExistence type="predicted"/>
<evidence type="ECO:0000259" key="1">
    <source>
        <dbReference type="Pfam" id="PF01863"/>
    </source>
</evidence>
<feature type="domain" description="YgjP-like metallopeptidase" evidence="1">
    <location>
        <begin position="29"/>
        <end position="236"/>
    </location>
</feature>
<evidence type="ECO:0000313" key="2">
    <source>
        <dbReference type="EMBL" id="AQS60631.1"/>
    </source>
</evidence>
<reference evidence="2 3" key="1">
    <citation type="journal article" date="2016" name="Int. J. Syst. Evol. Microbiol.">
        <title>Desulfotomaculum ferrireducens sp. nov., a moderately thermophilic sulfate-reducing and dissimilatory Fe(III)-reducing bacterium isolated from compost.</title>
        <authorList>
            <person name="Yang G."/>
            <person name="Guo J."/>
            <person name="Zhuang L."/>
            <person name="Yuan Y."/>
            <person name="Zhou S."/>
        </authorList>
    </citation>
    <scope>NUCLEOTIDE SEQUENCE [LARGE SCALE GENOMIC DNA]</scope>
    <source>
        <strain evidence="2 3">GSS09</strain>
    </source>
</reference>
<dbReference type="PANTHER" id="PTHR30399:SF1">
    <property type="entry name" value="UTP PYROPHOSPHATASE"/>
    <property type="match status" value="1"/>
</dbReference>
<dbReference type="InterPro" id="IPR002725">
    <property type="entry name" value="YgjP-like_metallopeptidase"/>
</dbReference>
<protein>
    <recommendedName>
        <fullName evidence="1">YgjP-like metallopeptidase domain-containing protein</fullName>
    </recommendedName>
</protein>
<accession>A0A1S6J0T2</accession>
<dbReference type="RefSeq" id="WP_077715670.1">
    <property type="nucleotide sequence ID" value="NZ_CP019698.1"/>
</dbReference>
<name>A0A1S6J0T2_9FIRM</name>
<dbReference type="InterPro" id="IPR053136">
    <property type="entry name" value="UTP_pyrophosphatase-like"/>
</dbReference>
<keyword evidence="3" id="KW-1185">Reference proteome</keyword>
<evidence type="ECO:0000313" key="3">
    <source>
        <dbReference type="Proteomes" id="UP000189464"/>
    </source>
</evidence>
<dbReference type="PANTHER" id="PTHR30399">
    <property type="entry name" value="UNCHARACTERIZED PROTEIN YGJP"/>
    <property type="match status" value="1"/>
</dbReference>
<dbReference type="Proteomes" id="UP000189464">
    <property type="component" value="Chromosome"/>
</dbReference>
<dbReference type="KEGG" id="dfg:B0537_14025"/>
<dbReference type="Pfam" id="PF01863">
    <property type="entry name" value="YgjP-like"/>
    <property type="match status" value="1"/>
</dbReference>
<organism evidence="2 3">
    <name type="scientific">Desulforamulus ferrireducens</name>
    <dbReference type="NCBI Taxonomy" id="1833852"/>
    <lineage>
        <taxon>Bacteria</taxon>
        <taxon>Bacillati</taxon>
        <taxon>Bacillota</taxon>
        <taxon>Clostridia</taxon>
        <taxon>Eubacteriales</taxon>
        <taxon>Peptococcaceae</taxon>
        <taxon>Desulforamulus</taxon>
    </lineage>
</organism>